<dbReference type="InterPro" id="IPR013253">
    <property type="entry name" value="Spc7_domain"/>
</dbReference>
<dbReference type="Pfam" id="PF08317">
    <property type="entry name" value="Spc7"/>
    <property type="match status" value="1"/>
</dbReference>
<dbReference type="Proteomes" id="UP000799640">
    <property type="component" value="Unassembled WGS sequence"/>
</dbReference>
<dbReference type="SMART" id="SM00787">
    <property type="entry name" value="Spc7"/>
    <property type="match status" value="1"/>
</dbReference>
<accession>A0A6G1I3Z4</accession>
<dbReference type="GO" id="GO:0000776">
    <property type="term" value="C:kinetochore"/>
    <property type="evidence" value="ECO:0007669"/>
    <property type="project" value="TreeGrafter"/>
</dbReference>
<feature type="compositionally biased region" description="Basic residues" evidence="2">
    <location>
        <begin position="375"/>
        <end position="384"/>
    </location>
</feature>
<feature type="region of interest" description="Disordered" evidence="2">
    <location>
        <begin position="111"/>
        <end position="213"/>
    </location>
</feature>
<dbReference type="OrthoDB" id="5592879at2759"/>
<organism evidence="4 5">
    <name type="scientific">Trichodelitschia bisporula</name>
    <dbReference type="NCBI Taxonomy" id="703511"/>
    <lineage>
        <taxon>Eukaryota</taxon>
        <taxon>Fungi</taxon>
        <taxon>Dikarya</taxon>
        <taxon>Ascomycota</taxon>
        <taxon>Pezizomycotina</taxon>
        <taxon>Dothideomycetes</taxon>
        <taxon>Dothideomycetes incertae sedis</taxon>
        <taxon>Phaeotrichales</taxon>
        <taxon>Phaeotrichaceae</taxon>
        <taxon>Trichodelitschia</taxon>
    </lineage>
</organism>
<feature type="compositionally biased region" description="Polar residues" evidence="2">
    <location>
        <begin position="520"/>
        <end position="532"/>
    </location>
</feature>
<feature type="region of interest" description="Disordered" evidence="2">
    <location>
        <begin position="251"/>
        <end position="290"/>
    </location>
</feature>
<keyword evidence="5" id="KW-1185">Reference proteome</keyword>
<dbReference type="PANTHER" id="PTHR28260:SF1">
    <property type="entry name" value="SPINDLE POLE BODY COMPONENT SPC105"/>
    <property type="match status" value="1"/>
</dbReference>
<feature type="region of interest" description="Disordered" evidence="2">
    <location>
        <begin position="697"/>
        <end position="721"/>
    </location>
</feature>
<sequence>MPVEGKENITDGLEALTSAGTAAIKSAFSKKSRSLSMGPGALSVPLKEAAGNRRKSAIADVPAVRSILSGKEDEAKLRREARRKSLANRRVSFAPEATLHTWDVVECMRDATSSSASSDATRRSDPAPARDDASEEDGSSDNAEELEEDSPAPRKKARRSSGIPPLNFNNPEDVFSSSTSSSPMQGAFPQEENTAMSLPQDSPSTSSSEVQLDAALRLAAAQAGTQDHDLDADLSMEMVTQDVTAAFRPWLGKPNATTAGGAMTDPFKAPTSDEDDLDEDDDGSQDMSMDMTSALGGIISFQGQEQTGSEESTQTVEKTQAMDVTMDFTQAFGAIQPSAADTGADNRGTKRRRSGASVSLGVGATSEGSPAIRQFPRRYSTRRHSVAESVGEVSMDLTKAIGGILSSADPTSRHESTETDLLDEAMDFTMAIGGIKSVSESHVDEGDESDASMSMDLTSTLEAPKPSGDIPRITPSPAKTPKSPLKTRTPSPAKSPAKELPKPRTPQKSPRRSQRKSLVPPTNNDVQTSNSPGAVIQALRLPKTQDGPLRQDSPPNPVAYPTLPAVTEPTTPPKPEVVSTSVSPDKLKTTALADSFKLLSTPRKQILPSPVKRAASTPKVQATPKKAMTPKKAATPRKSPTPRKRVRLEVAEPIEEEAPAEDVEEAEEDEEDVERIHLQDFLDMTGIRFMDLTTTKRRHTGHPGADRKLADADEEDEVEPTLENTVAAAISTVPMLTMYQHSCHEMKNYISGGRDEFRVLEAEVYESQPPLFCEYLLAPPQERAIMDNQFKNMKTNARLQSKAGWHAWRSQLLTDLMKGLQQSAADLDRDDTLLTKQEQLLDSNLPPLLERYEKLDAERQQLEERAAGMSSSDREELVATREQLLSVEAGVEEQKRLVAELQKKLEEQEVRIETAKKQKAKHLEDITEAERVLEECRGWSESEIAAEKAKLDAIEQRTGWSVVAVTASPKTLTLKYRSDLELFLNPDAFITKKASPASGPNSPISLTYVGDVSQPSSRARPLTTTKRFFLQLLRAHVHALPQCETRVQTLTGTISAVWDAALRIAEGVRKLDLVFMTKEVILGDETMAVDTVLLLTKLKTKVQIRFEVVARLGEGTVSVEVGVKAKVAYGERYDEAKMSEFLKQFVNGGDDDAIRWVTGMEDLQARLIKRGKKV</sequence>
<feature type="compositionally biased region" description="Polar residues" evidence="2">
    <location>
        <begin position="167"/>
        <end position="184"/>
    </location>
</feature>
<proteinExistence type="predicted"/>
<evidence type="ECO:0000256" key="2">
    <source>
        <dbReference type="SAM" id="MobiDB-lite"/>
    </source>
</evidence>
<gene>
    <name evidence="4" type="ORF">EJ06DRAFT_489340</name>
</gene>
<dbReference type="Pfam" id="PF18210">
    <property type="entry name" value="Knl1_RWD_C"/>
    <property type="match status" value="1"/>
</dbReference>
<dbReference type="SMART" id="SM01315">
    <property type="entry name" value="Spc7_N"/>
    <property type="match status" value="1"/>
</dbReference>
<dbReference type="InterPro" id="IPR033338">
    <property type="entry name" value="Spc105/Spc7"/>
</dbReference>
<feature type="region of interest" description="Disordered" evidence="2">
    <location>
        <begin position="607"/>
        <end position="672"/>
    </location>
</feature>
<reference evidence="4" key="1">
    <citation type="journal article" date="2020" name="Stud. Mycol.">
        <title>101 Dothideomycetes genomes: a test case for predicting lifestyles and emergence of pathogens.</title>
        <authorList>
            <person name="Haridas S."/>
            <person name="Albert R."/>
            <person name="Binder M."/>
            <person name="Bloem J."/>
            <person name="Labutti K."/>
            <person name="Salamov A."/>
            <person name="Andreopoulos B."/>
            <person name="Baker S."/>
            <person name="Barry K."/>
            <person name="Bills G."/>
            <person name="Bluhm B."/>
            <person name="Cannon C."/>
            <person name="Castanera R."/>
            <person name="Culley D."/>
            <person name="Daum C."/>
            <person name="Ezra D."/>
            <person name="Gonzalez J."/>
            <person name="Henrissat B."/>
            <person name="Kuo A."/>
            <person name="Liang C."/>
            <person name="Lipzen A."/>
            <person name="Lutzoni F."/>
            <person name="Magnuson J."/>
            <person name="Mondo S."/>
            <person name="Nolan M."/>
            <person name="Ohm R."/>
            <person name="Pangilinan J."/>
            <person name="Park H.-J."/>
            <person name="Ramirez L."/>
            <person name="Alfaro M."/>
            <person name="Sun H."/>
            <person name="Tritt A."/>
            <person name="Yoshinaga Y."/>
            <person name="Zwiers L.-H."/>
            <person name="Turgeon B."/>
            <person name="Goodwin S."/>
            <person name="Spatafora J."/>
            <person name="Crous P."/>
            <person name="Grigoriev I."/>
        </authorList>
    </citation>
    <scope>NUCLEOTIDE SEQUENCE</scope>
    <source>
        <strain evidence="4">CBS 262.69</strain>
    </source>
</reference>
<feature type="region of interest" description="Disordered" evidence="2">
    <location>
        <begin position="438"/>
        <end position="583"/>
    </location>
</feature>
<feature type="compositionally biased region" description="Acidic residues" evidence="2">
    <location>
        <begin position="133"/>
        <end position="150"/>
    </location>
</feature>
<dbReference type="GO" id="GO:1990758">
    <property type="term" value="P:mitotic sister chromatid biorientation"/>
    <property type="evidence" value="ECO:0007669"/>
    <property type="project" value="TreeGrafter"/>
</dbReference>
<dbReference type="EMBL" id="ML996690">
    <property type="protein sequence ID" value="KAF2402789.1"/>
    <property type="molecule type" value="Genomic_DNA"/>
</dbReference>
<dbReference type="GO" id="GO:0007094">
    <property type="term" value="P:mitotic spindle assembly checkpoint signaling"/>
    <property type="evidence" value="ECO:0007669"/>
    <property type="project" value="TreeGrafter"/>
</dbReference>
<name>A0A6G1I3Z4_9PEZI</name>
<dbReference type="Pfam" id="PF15402">
    <property type="entry name" value="MELT_2"/>
    <property type="match status" value="6"/>
</dbReference>
<dbReference type="GO" id="GO:0034501">
    <property type="term" value="P:protein localization to kinetochore"/>
    <property type="evidence" value="ECO:0007669"/>
    <property type="project" value="TreeGrafter"/>
</dbReference>
<evidence type="ECO:0000313" key="4">
    <source>
        <dbReference type="EMBL" id="KAF2402789.1"/>
    </source>
</evidence>
<dbReference type="AlphaFoldDB" id="A0A6G1I3Z4"/>
<evidence type="ECO:0000313" key="5">
    <source>
        <dbReference type="Proteomes" id="UP000799640"/>
    </source>
</evidence>
<keyword evidence="1" id="KW-0175">Coiled coil</keyword>
<feature type="compositionally biased region" description="Basic and acidic residues" evidence="2">
    <location>
        <begin position="120"/>
        <end position="132"/>
    </location>
</feature>
<dbReference type="InterPro" id="IPR040850">
    <property type="entry name" value="Knl1_RWD_C"/>
</dbReference>
<evidence type="ECO:0000259" key="3">
    <source>
        <dbReference type="SMART" id="SM00787"/>
    </source>
</evidence>
<feature type="compositionally biased region" description="Acidic residues" evidence="2">
    <location>
        <begin position="272"/>
        <end position="284"/>
    </location>
</feature>
<feature type="compositionally biased region" description="Polar residues" evidence="2">
    <location>
        <begin position="451"/>
        <end position="461"/>
    </location>
</feature>
<protein>
    <submittedName>
        <fullName evidence="4">Spc7-domain-containing protein</fullName>
    </submittedName>
</protein>
<feature type="coiled-coil region" evidence="1">
    <location>
        <begin position="845"/>
        <end position="932"/>
    </location>
</feature>
<feature type="domain" description="Spc7 kinetochore protein" evidence="3">
    <location>
        <begin position="661"/>
        <end position="985"/>
    </location>
</feature>
<feature type="region of interest" description="Disordered" evidence="2">
    <location>
        <begin position="335"/>
        <end position="389"/>
    </location>
</feature>
<feature type="compositionally biased region" description="Low complexity" evidence="2">
    <location>
        <begin position="197"/>
        <end position="213"/>
    </location>
</feature>
<dbReference type="PANTHER" id="PTHR28260">
    <property type="entry name" value="SPINDLE POLE BODY COMPONENT SPC105"/>
    <property type="match status" value="1"/>
</dbReference>
<feature type="compositionally biased region" description="Acidic residues" evidence="2">
    <location>
        <begin position="652"/>
        <end position="672"/>
    </location>
</feature>
<evidence type="ECO:0000256" key="1">
    <source>
        <dbReference type="SAM" id="Coils"/>
    </source>
</evidence>
<feature type="compositionally biased region" description="Low complexity" evidence="2">
    <location>
        <begin position="622"/>
        <end position="633"/>
    </location>
</feature>